<dbReference type="Pfam" id="PF00512">
    <property type="entry name" value="HisKA"/>
    <property type="match status" value="1"/>
</dbReference>
<dbReference type="SMART" id="SM00387">
    <property type="entry name" value="HATPase_c"/>
    <property type="match status" value="1"/>
</dbReference>
<feature type="domain" description="PAC" evidence="8">
    <location>
        <begin position="88"/>
        <end position="141"/>
    </location>
</feature>
<dbReference type="PANTHER" id="PTHR43304">
    <property type="entry name" value="PHYTOCHROME-LIKE PROTEIN CPH1"/>
    <property type="match status" value="1"/>
</dbReference>
<evidence type="ECO:0000256" key="5">
    <source>
        <dbReference type="ARBA" id="ARBA00022777"/>
    </source>
</evidence>
<dbReference type="Pfam" id="PF08447">
    <property type="entry name" value="PAS_3"/>
    <property type="match status" value="1"/>
</dbReference>
<dbReference type="InterPro" id="IPR000700">
    <property type="entry name" value="PAS-assoc_C"/>
</dbReference>
<feature type="domain" description="PAS" evidence="7">
    <location>
        <begin position="9"/>
        <end position="83"/>
    </location>
</feature>
<evidence type="ECO:0000259" key="7">
    <source>
        <dbReference type="PROSITE" id="PS50112"/>
    </source>
</evidence>
<organism evidence="9 10">
    <name type="scientific">Bdellovibrio bacteriovorus</name>
    <dbReference type="NCBI Taxonomy" id="959"/>
    <lineage>
        <taxon>Bacteria</taxon>
        <taxon>Pseudomonadati</taxon>
        <taxon>Bdellovibrionota</taxon>
        <taxon>Bdellovibrionia</taxon>
        <taxon>Bdellovibrionales</taxon>
        <taxon>Pseudobdellovibrionaceae</taxon>
        <taxon>Bdellovibrio</taxon>
    </lineage>
</organism>
<dbReference type="InterPro" id="IPR003661">
    <property type="entry name" value="HisK_dim/P_dom"/>
</dbReference>
<dbReference type="PANTHER" id="PTHR43304:SF1">
    <property type="entry name" value="PAC DOMAIN-CONTAINING PROTEIN"/>
    <property type="match status" value="1"/>
</dbReference>
<dbReference type="InterPro" id="IPR036890">
    <property type="entry name" value="HATPase_C_sf"/>
</dbReference>
<dbReference type="PROSITE" id="PS50109">
    <property type="entry name" value="HIS_KIN"/>
    <property type="match status" value="1"/>
</dbReference>
<sequence>MDTKSPKEQASLLEQIHRTMSDSVYIFDVNEENLVWINERGVARYGYTLDEIRKMGPEYYTRTMHPEDLDSLRQSVKKSKDLKDGEVLNVEYRFKDHSGNYHWLSDRITVFSRNDKGEVATLLGVATDVDARKAYEETLKKTIQKLNLSLSAANMGTWEWDLEKNVLLWDSQMYRIHGIPYNPDLAPLEEVWKRSHRTDMEVVNLRVREAAEKHQDFYVTYRITWENKEVHHIRCYGKFMTDDDSRMYGVAWDSTEEVLTEQQIAEAKAKLISATKMAALGEMSGGIAHEINNPLTVIQARAFQLTQMVENNKLEPEKIKQAAESISRTADKIARIIKSLRSFAREGSQDPFEIVPVKKIVEETLEFCRTRFYNHGVEVEVLDVDPELEIECRIIQIEQVLLNLLNNSFDAISQLDEKWIRIQIKETEDAVEFHVIDSGTGIPDEIAEQIMLPFFTTKDVGKGTGLGLSISAGIIKNHKGHLSFNKDATNTTFVFTLPKFQE</sequence>
<dbReference type="PRINTS" id="PR00344">
    <property type="entry name" value="BCTRLSENSOR"/>
</dbReference>
<dbReference type="EMBL" id="LUKF01000020">
    <property type="protein sequence ID" value="KYG60479.1"/>
    <property type="molecule type" value="Genomic_DNA"/>
</dbReference>
<dbReference type="OrthoDB" id="5287848at2"/>
<dbReference type="InterPro" id="IPR035965">
    <property type="entry name" value="PAS-like_dom_sf"/>
</dbReference>
<feature type="domain" description="Histidine kinase" evidence="6">
    <location>
        <begin position="286"/>
        <end position="501"/>
    </location>
</feature>
<evidence type="ECO:0000256" key="3">
    <source>
        <dbReference type="ARBA" id="ARBA00022553"/>
    </source>
</evidence>
<gene>
    <name evidence="9" type="ORF">AZI85_13535</name>
</gene>
<evidence type="ECO:0000259" key="6">
    <source>
        <dbReference type="PROSITE" id="PS50109"/>
    </source>
</evidence>
<dbReference type="SUPFAM" id="SSF47384">
    <property type="entry name" value="Homodimeric domain of signal transducing histidine kinase"/>
    <property type="match status" value="1"/>
</dbReference>
<dbReference type="InterPro" id="IPR000014">
    <property type="entry name" value="PAS"/>
</dbReference>
<comment type="catalytic activity">
    <reaction evidence="1">
        <text>ATP + protein L-histidine = ADP + protein N-phospho-L-histidine.</text>
        <dbReference type="EC" id="2.7.13.3"/>
    </reaction>
</comment>
<dbReference type="Pfam" id="PF02518">
    <property type="entry name" value="HATPase_c"/>
    <property type="match status" value="1"/>
</dbReference>
<dbReference type="SUPFAM" id="SSF55874">
    <property type="entry name" value="ATPase domain of HSP90 chaperone/DNA topoisomerase II/histidine kinase"/>
    <property type="match status" value="1"/>
</dbReference>
<dbReference type="SMART" id="SM00091">
    <property type="entry name" value="PAS"/>
    <property type="match status" value="2"/>
</dbReference>
<keyword evidence="4" id="KW-0808">Transferase</keyword>
<dbReference type="Gene3D" id="1.10.287.130">
    <property type="match status" value="1"/>
</dbReference>
<evidence type="ECO:0000313" key="10">
    <source>
        <dbReference type="Proteomes" id="UP000075391"/>
    </source>
</evidence>
<name>A0A150WC17_BDEBC</name>
<evidence type="ECO:0000256" key="4">
    <source>
        <dbReference type="ARBA" id="ARBA00022679"/>
    </source>
</evidence>
<evidence type="ECO:0000256" key="2">
    <source>
        <dbReference type="ARBA" id="ARBA00012438"/>
    </source>
</evidence>
<evidence type="ECO:0000259" key="8">
    <source>
        <dbReference type="PROSITE" id="PS50113"/>
    </source>
</evidence>
<dbReference type="NCBIfam" id="TIGR00229">
    <property type="entry name" value="sensory_box"/>
    <property type="match status" value="1"/>
</dbReference>
<dbReference type="EC" id="2.7.13.3" evidence="2"/>
<reference evidence="9 10" key="1">
    <citation type="submission" date="2016-03" db="EMBL/GenBank/DDBJ databases">
        <authorList>
            <person name="Ploux O."/>
        </authorList>
    </citation>
    <scope>NUCLEOTIDE SEQUENCE [LARGE SCALE GENOMIC DNA]</scope>
    <source>
        <strain evidence="9 10">BER2</strain>
    </source>
</reference>
<comment type="caution">
    <text evidence="9">The sequence shown here is derived from an EMBL/GenBank/DDBJ whole genome shotgun (WGS) entry which is preliminary data.</text>
</comment>
<dbReference type="SMART" id="SM00388">
    <property type="entry name" value="HisKA"/>
    <property type="match status" value="1"/>
</dbReference>
<dbReference type="Gene3D" id="3.30.450.20">
    <property type="entry name" value="PAS domain"/>
    <property type="match status" value="2"/>
</dbReference>
<proteinExistence type="predicted"/>
<dbReference type="GO" id="GO:0000155">
    <property type="term" value="F:phosphorelay sensor kinase activity"/>
    <property type="evidence" value="ECO:0007669"/>
    <property type="project" value="InterPro"/>
</dbReference>
<dbReference type="RefSeq" id="WP_063245237.1">
    <property type="nucleotide sequence ID" value="NZ_LUKF01000020.1"/>
</dbReference>
<dbReference type="PROSITE" id="PS50112">
    <property type="entry name" value="PAS"/>
    <property type="match status" value="1"/>
</dbReference>
<protein>
    <recommendedName>
        <fullName evidence="2">histidine kinase</fullName>
        <ecNumber evidence="2">2.7.13.3</ecNumber>
    </recommendedName>
</protein>
<keyword evidence="3" id="KW-0597">Phosphoprotein</keyword>
<dbReference type="Gene3D" id="3.30.565.10">
    <property type="entry name" value="Histidine kinase-like ATPase, C-terminal domain"/>
    <property type="match status" value="1"/>
</dbReference>
<dbReference type="Proteomes" id="UP000075391">
    <property type="component" value="Unassembled WGS sequence"/>
</dbReference>
<evidence type="ECO:0000313" key="9">
    <source>
        <dbReference type="EMBL" id="KYG60479.1"/>
    </source>
</evidence>
<dbReference type="InterPro" id="IPR036097">
    <property type="entry name" value="HisK_dim/P_sf"/>
</dbReference>
<dbReference type="InterPro" id="IPR003594">
    <property type="entry name" value="HATPase_dom"/>
</dbReference>
<dbReference type="InterPro" id="IPR005467">
    <property type="entry name" value="His_kinase_dom"/>
</dbReference>
<dbReference type="SUPFAM" id="SSF55785">
    <property type="entry name" value="PYP-like sensor domain (PAS domain)"/>
    <property type="match status" value="2"/>
</dbReference>
<evidence type="ECO:0000256" key="1">
    <source>
        <dbReference type="ARBA" id="ARBA00000085"/>
    </source>
</evidence>
<accession>A0A150WC17</accession>
<dbReference type="PROSITE" id="PS50113">
    <property type="entry name" value="PAC"/>
    <property type="match status" value="1"/>
</dbReference>
<keyword evidence="5 9" id="KW-0418">Kinase</keyword>
<dbReference type="InterPro" id="IPR004358">
    <property type="entry name" value="Sig_transdc_His_kin-like_C"/>
</dbReference>
<dbReference type="InterPro" id="IPR013655">
    <property type="entry name" value="PAS_fold_3"/>
</dbReference>
<dbReference type="AlphaFoldDB" id="A0A150WC17"/>
<dbReference type="CDD" id="cd00082">
    <property type="entry name" value="HisKA"/>
    <property type="match status" value="1"/>
</dbReference>
<dbReference type="InterPro" id="IPR052162">
    <property type="entry name" value="Sensor_kinase/Photoreceptor"/>
</dbReference>
<dbReference type="CDD" id="cd00130">
    <property type="entry name" value="PAS"/>
    <property type="match status" value="1"/>
</dbReference>